<keyword evidence="2" id="KW-1185">Reference proteome</keyword>
<dbReference type="Pfam" id="PF20074">
    <property type="entry name" value="DUF6470"/>
    <property type="match status" value="1"/>
</dbReference>
<dbReference type="OrthoDB" id="2112831at2"/>
<name>A0A845L1I0_9FIRM</name>
<dbReference type="RefSeq" id="WP_161256985.1">
    <property type="nucleotide sequence ID" value="NZ_WXEY01000005.1"/>
</dbReference>
<accession>A0A845L1I0</accession>
<organism evidence="1 2">
    <name type="scientific">Heliomicrobium undosum</name>
    <dbReference type="NCBI Taxonomy" id="121734"/>
    <lineage>
        <taxon>Bacteria</taxon>
        <taxon>Bacillati</taxon>
        <taxon>Bacillota</taxon>
        <taxon>Clostridia</taxon>
        <taxon>Eubacteriales</taxon>
        <taxon>Heliobacteriaceae</taxon>
        <taxon>Heliomicrobium</taxon>
    </lineage>
</organism>
<dbReference type="InterPro" id="IPR045527">
    <property type="entry name" value="DUF6470"/>
</dbReference>
<dbReference type="AlphaFoldDB" id="A0A845L1I0"/>
<gene>
    <name evidence="1" type="ORF">GTO91_07125</name>
</gene>
<dbReference type="Proteomes" id="UP000463470">
    <property type="component" value="Unassembled WGS sequence"/>
</dbReference>
<reference evidence="1 2" key="1">
    <citation type="submission" date="2020-01" db="EMBL/GenBank/DDBJ databases">
        <title>Whole-genome sequence of Heliobacterium undosum DSM 13378.</title>
        <authorList>
            <person name="Kyndt J.A."/>
            <person name="Meyer T.E."/>
        </authorList>
    </citation>
    <scope>NUCLEOTIDE SEQUENCE [LARGE SCALE GENOMIC DNA]</scope>
    <source>
        <strain evidence="1 2">DSM 13378</strain>
    </source>
</reference>
<sequence>MNVPRIQIDQQFTRIQSHTQPRRFELTNSWAKLDAEHTNPRVEISRTPPRVQIDQTAARASVGFRTSNALEEDFAAKAMQQSYEYIARKAGEGDRIGAIENKNDPIPDIAWENAFPGAPDVNIASMPGARPQFHYQPGRLQTQFVPGDVHFRLTPGRVQGEYQPSRVITEVVQKGYVKVIPPPPKVSLQA</sequence>
<protein>
    <submittedName>
        <fullName evidence="1">Uncharacterized protein</fullName>
    </submittedName>
</protein>
<comment type="caution">
    <text evidence="1">The sequence shown here is derived from an EMBL/GenBank/DDBJ whole genome shotgun (WGS) entry which is preliminary data.</text>
</comment>
<evidence type="ECO:0000313" key="1">
    <source>
        <dbReference type="EMBL" id="MZP29476.1"/>
    </source>
</evidence>
<proteinExistence type="predicted"/>
<dbReference type="EMBL" id="WXEY01000005">
    <property type="protein sequence ID" value="MZP29476.1"/>
    <property type="molecule type" value="Genomic_DNA"/>
</dbReference>
<evidence type="ECO:0000313" key="2">
    <source>
        <dbReference type="Proteomes" id="UP000463470"/>
    </source>
</evidence>